<dbReference type="GO" id="GO:0017000">
    <property type="term" value="P:antibiotic biosynthetic process"/>
    <property type="evidence" value="ECO:0007669"/>
    <property type="project" value="UniProtKB-ARBA"/>
</dbReference>
<dbReference type="GO" id="GO:0016787">
    <property type="term" value="F:hydrolase activity"/>
    <property type="evidence" value="ECO:0007669"/>
    <property type="project" value="UniProtKB-KW"/>
</dbReference>
<dbReference type="SUPFAM" id="SSF53474">
    <property type="entry name" value="alpha/beta-Hydrolases"/>
    <property type="match status" value="1"/>
</dbReference>
<feature type="domain" description="Alpha/beta hydrolase fold-3" evidence="2">
    <location>
        <begin position="46"/>
        <end position="174"/>
    </location>
</feature>
<gene>
    <name evidence="3" type="ORF">PITC_095850</name>
</gene>
<evidence type="ECO:0000256" key="1">
    <source>
        <dbReference type="ARBA" id="ARBA00022801"/>
    </source>
</evidence>
<dbReference type="GO" id="GO:0072330">
    <property type="term" value="P:monocarboxylic acid biosynthetic process"/>
    <property type="evidence" value="ECO:0007669"/>
    <property type="project" value="UniProtKB-ARBA"/>
</dbReference>
<dbReference type="InterPro" id="IPR029058">
    <property type="entry name" value="AB_hydrolase_fold"/>
</dbReference>
<name>A0A0A2KMY4_PENIT</name>
<dbReference type="PRINTS" id="PR00111">
    <property type="entry name" value="ABHYDROLASE"/>
</dbReference>
<dbReference type="PANTHER" id="PTHR48081:SF3">
    <property type="entry name" value="ALPHA_BETA HYDROLASE FOLD-3 DOMAIN-CONTAINING PROTEIN"/>
    <property type="match status" value="1"/>
</dbReference>
<evidence type="ECO:0000259" key="2">
    <source>
        <dbReference type="Pfam" id="PF07859"/>
    </source>
</evidence>
<dbReference type="HOGENOM" id="CLU_012494_9_1_1"/>
<keyword evidence="4" id="KW-1185">Reference proteome</keyword>
<dbReference type="EMBL" id="JQGA01001158">
    <property type="protein sequence ID" value="KGO69172.1"/>
    <property type="molecule type" value="Genomic_DNA"/>
</dbReference>
<dbReference type="Pfam" id="PF07859">
    <property type="entry name" value="Abhydrolase_3"/>
    <property type="match status" value="1"/>
</dbReference>
<dbReference type="InterPro" id="IPR000073">
    <property type="entry name" value="AB_hydrolase_1"/>
</dbReference>
<dbReference type="STRING" id="40296.A0A0A2KMY4"/>
<dbReference type="PhylomeDB" id="A0A0A2KMY4"/>
<reference evidence="3 4" key="1">
    <citation type="journal article" date="2015" name="Mol. Plant Microbe Interact.">
        <title>Genome, transcriptome, and functional analyses of Penicillium expansum provide new insights into secondary metabolism and pathogenicity.</title>
        <authorList>
            <person name="Ballester A.R."/>
            <person name="Marcet-Houben M."/>
            <person name="Levin E."/>
            <person name="Sela N."/>
            <person name="Selma-Lazaro C."/>
            <person name="Carmona L."/>
            <person name="Wisniewski M."/>
            <person name="Droby S."/>
            <person name="Gonzalez-Candelas L."/>
            <person name="Gabaldon T."/>
        </authorList>
    </citation>
    <scope>NUCLEOTIDE SEQUENCE [LARGE SCALE GENOMIC DNA]</scope>
    <source>
        <strain evidence="3 4">PHI-1</strain>
    </source>
</reference>
<keyword evidence="1 3" id="KW-0378">Hydrolase</keyword>
<evidence type="ECO:0000313" key="4">
    <source>
        <dbReference type="Proteomes" id="UP000030104"/>
    </source>
</evidence>
<dbReference type="Proteomes" id="UP000030104">
    <property type="component" value="Unassembled WGS sequence"/>
</dbReference>
<dbReference type="AlphaFoldDB" id="A0A0A2KMY4"/>
<dbReference type="InterPro" id="IPR013094">
    <property type="entry name" value="AB_hydrolase_3"/>
</dbReference>
<dbReference type="OrthoDB" id="19653at2759"/>
<evidence type="ECO:0000313" key="3">
    <source>
        <dbReference type="EMBL" id="KGO69172.1"/>
    </source>
</evidence>
<dbReference type="PANTHER" id="PTHR48081">
    <property type="entry name" value="AB HYDROLASE SUPERFAMILY PROTEIN C4A8.06C"/>
    <property type="match status" value="1"/>
</dbReference>
<protein>
    <submittedName>
        <fullName evidence="3">Alpha/beta hydrolase fold-3</fullName>
    </submittedName>
</protein>
<proteinExistence type="predicted"/>
<dbReference type="Gene3D" id="3.40.50.1820">
    <property type="entry name" value="alpha/beta hydrolase"/>
    <property type="match status" value="1"/>
</dbReference>
<comment type="caution">
    <text evidence="3">The sequence shown here is derived from an EMBL/GenBank/DDBJ whole genome shotgun (WGS) entry which is preliminary data.</text>
</comment>
<dbReference type="OMA" id="FMLATIQ"/>
<dbReference type="InterPro" id="IPR050300">
    <property type="entry name" value="GDXG_lipolytic_enzyme"/>
</dbReference>
<sequence>MSIPSSSKLDGFEIIQHDYKYIGDHGIRVDILTPRTNHVGPRPLIIRIHGGGLMMGDSLFMDWWPQWISDLALQKGAVIVSPNYRLLPEATGAEIYTDIEDLWTWLHSAEFVDLLANQSTPTTVDLSRILVSGDSAGGLIGLYLALAHPTEIRSAAVAYPFVDPSSEAFSSPRAKPPFNNLVPESVVQESMKAVVLDTAKSSIITPDSLSFMLATIQHGAITSMYERGSKDVPREVLYPMRRLEQPNFEIPQGGIAVIHGRQDTVVPLGDVEKFIARANEVTKDLPGNEKITLTVQDGEHGFDATTSYKEPWLREAIKSVVDAWLE</sequence>
<accession>A0A0A2KMY4</accession>
<organism evidence="3 4">
    <name type="scientific">Penicillium italicum</name>
    <name type="common">Blue mold</name>
    <dbReference type="NCBI Taxonomy" id="40296"/>
    <lineage>
        <taxon>Eukaryota</taxon>
        <taxon>Fungi</taxon>
        <taxon>Dikarya</taxon>
        <taxon>Ascomycota</taxon>
        <taxon>Pezizomycotina</taxon>
        <taxon>Eurotiomycetes</taxon>
        <taxon>Eurotiomycetidae</taxon>
        <taxon>Eurotiales</taxon>
        <taxon>Aspergillaceae</taxon>
        <taxon>Penicillium</taxon>
    </lineage>
</organism>